<proteinExistence type="predicted"/>
<dbReference type="Proteomes" id="UP000276776">
    <property type="component" value="Unassembled WGS sequence"/>
</dbReference>
<organism evidence="3">
    <name type="scientific">Thelazia callipaeda</name>
    <name type="common">Oriental eyeworm</name>
    <name type="synonym">Parasitic nematode</name>
    <dbReference type="NCBI Taxonomy" id="103827"/>
    <lineage>
        <taxon>Eukaryota</taxon>
        <taxon>Metazoa</taxon>
        <taxon>Ecdysozoa</taxon>
        <taxon>Nematoda</taxon>
        <taxon>Chromadorea</taxon>
        <taxon>Rhabditida</taxon>
        <taxon>Spirurina</taxon>
        <taxon>Spiruromorpha</taxon>
        <taxon>Thelazioidea</taxon>
        <taxon>Thelaziidae</taxon>
        <taxon>Thelazia</taxon>
    </lineage>
</organism>
<reference evidence="3" key="1">
    <citation type="submission" date="2017-02" db="UniProtKB">
        <authorList>
            <consortium name="WormBaseParasite"/>
        </authorList>
    </citation>
    <scope>IDENTIFICATION</scope>
</reference>
<dbReference type="AlphaFoldDB" id="A0A0N5DCC3"/>
<dbReference type="WBParaSite" id="TCLT_0001084301-mRNA-1">
    <property type="protein sequence ID" value="TCLT_0001084301-mRNA-1"/>
    <property type="gene ID" value="TCLT_0001084301"/>
</dbReference>
<protein>
    <submittedName>
        <fullName evidence="3">Usp domain-containing protein</fullName>
    </submittedName>
</protein>
<gene>
    <name evidence="1" type="ORF">TCLT_LOCUS10824</name>
</gene>
<evidence type="ECO:0000313" key="1">
    <source>
        <dbReference type="EMBL" id="VDN08542.1"/>
    </source>
</evidence>
<reference evidence="1 2" key="2">
    <citation type="submission" date="2018-11" db="EMBL/GenBank/DDBJ databases">
        <authorList>
            <consortium name="Pathogen Informatics"/>
        </authorList>
    </citation>
    <scope>NUCLEOTIDE SEQUENCE [LARGE SCALE GENOMIC DNA]</scope>
</reference>
<keyword evidence="2" id="KW-1185">Reference proteome</keyword>
<evidence type="ECO:0000313" key="3">
    <source>
        <dbReference type="WBParaSite" id="TCLT_0001084301-mRNA-1"/>
    </source>
</evidence>
<accession>A0A0N5DCC3</accession>
<evidence type="ECO:0000313" key="2">
    <source>
        <dbReference type="Proteomes" id="UP000276776"/>
    </source>
</evidence>
<dbReference type="EMBL" id="UYYF01005407">
    <property type="protein sequence ID" value="VDN08542.1"/>
    <property type="molecule type" value="Genomic_DNA"/>
</dbReference>
<name>A0A0N5DCC3_THECL</name>
<sequence length="62" mass="6973">MPPICFALQRDKTKDVFGIKPITLCLLGKKSSTGVMDTAMDCLMKKGPVYVFVFVKHFSDQF</sequence>